<dbReference type="RefSeq" id="XP_001421761.1">
    <property type="nucleotide sequence ID" value="XM_001421724.1"/>
</dbReference>
<dbReference type="GO" id="GO:0016787">
    <property type="term" value="F:hydrolase activity"/>
    <property type="evidence" value="ECO:0007669"/>
    <property type="project" value="UniProtKB-KW"/>
</dbReference>
<accession>A4S8F6</accession>
<evidence type="ECO:0000259" key="2">
    <source>
        <dbReference type="Pfam" id="PF00850"/>
    </source>
</evidence>
<keyword evidence="4" id="KW-1185">Reference proteome</keyword>
<dbReference type="InterPro" id="IPR000286">
    <property type="entry name" value="HDACs"/>
</dbReference>
<dbReference type="STRING" id="436017.A4S8F6"/>
<dbReference type="InterPro" id="IPR044150">
    <property type="entry name" value="HDAC_classIV"/>
</dbReference>
<dbReference type="InterPro" id="IPR023801">
    <property type="entry name" value="His_deacetylse_dom"/>
</dbReference>
<dbReference type="HOGENOM" id="CLU_007727_1_0_1"/>
<dbReference type="Gramene" id="ABP00055">
    <property type="protein sequence ID" value="ABP00055"/>
    <property type="gene ID" value="OSTLU_40492"/>
</dbReference>
<proteinExistence type="predicted"/>
<dbReference type="InterPro" id="IPR023696">
    <property type="entry name" value="Ureohydrolase_dom_sf"/>
</dbReference>
<dbReference type="InterPro" id="IPR037138">
    <property type="entry name" value="His_deacetylse_dom_sf"/>
</dbReference>
<gene>
    <name evidence="3" type="primary">HDA3508</name>
    <name evidence="3" type="ORF">OSTLU_40492</name>
</gene>
<dbReference type="GeneID" id="5005649"/>
<dbReference type="Gene3D" id="3.40.800.20">
    <property type="entry name" value="Histone deacetylase domain"/>
    <property type="match status" value="1"/>
</dbReference>
<reference evidence="3 4" key="1">
    <citation type="journal article" date="2007" name="Proc. Natl. Acad. Sci. U.S.A.">
        <title>The tiny eukaryote Ostreococcus provides genomic insights into the paradox of plankton speciation.</title>
        <authorList>
            <person name="Palenik B."/>
            <person name="Grimwood J."/>
            <person name="Aerts A."/>
            <person name="Rouze P."/>
            <person name="Salamov A."/>
            <person name="Putnam N."/>
            <person name="Dupont C."/>
            <person name="Jorgensen R."/>
            <person name="Derelle E."/>
            <person name="Rombauts S."/>
            <person name="Zhou K."/>
            <person name="Otillar R."/>
            <person name="Merchant S.S."/>
            <person name="Podell S."/>
            <person name="Gaasterland T."/>
            <person name="Napoli C."/>
            <person name="Gendler K."/>
            <person name="Manuell A."/>
            <person name="Tai V."/>
            <person name="Vallon O."/>
            <person name="Piganeau G."/>
            <person name="Jancek S."/>
            <person name="Heijde M."/>
            <person name="Jabbari K."/>
            <person name="Bowler C."/>
            <person name="Lohr M."/>
            <person name="Robbens S."/>
            <person name="Werner G."/>
            <person name="Dubchak I."/>
            <person name="Pazour G.J."/>
            <person name="Ren Q."/>
            <person name="Paulsen I."/>
            <person name="Delwiche C."/>
            <person name="Schmutz J."/>
            <person name="Rokhsar D."/>
            <person name="Van de Peer Y."/>
            <person name="Moreau H."/>
            <person name="Grigoriev I.V."/>
        </authorList>
    </citation>
    <scope>NUCLEOTIDE SEQUENCE [LARGE SCALE GENOMIC DNA]</scope>
    <source>
        <strain evidence="3 4">CCE9901</strain>
    </source>
</reference>
<keyword evidence="1" id="KW-0378">Hydrolase</keyword>
<dbReference type="SUPFAM" id="SSF52768">
    <property type="entry name" value="Arginase/deacetylase"/>
    <property type="match status" value="1"/>
</dbReference>
<dbReference type="PANTHER" id="PTHR10625:SF19">
    <property type="entry name" value="HISTONE DEACETYLASE 12"/>
    <property type="match status" value="1"/>
</dbReference>
<dbReference type="GO" id="GO:0004407">
    <property type="term" value="F:histone deacetylase activity"/>
    <property type="evidence" value="ECO:0007669"/>
    <property type="project" value="InterPro"/>
</dbReference>
<dbReference type="Proteomes" id="UP000001568">
    <property type="component" value="Chromosome 15"/>
</dbReference>
<organism evidence="3 4">
    <name type="scientific">Ostreococcus lucimarinus (strain CCE9901)</name>
    <dbReference type="NCBI Taxonomy" id="436017"/>
    <lineage>
        <taxon>Eukaryota</taxon>
        <taxon>Viridiplantae</taxon>
        <taxon>Chlorophyta</taxon>
        <taxon>Mamiellophyceae</taxon>
        <taxon>Mamiellales</taxon>
        <taxon>Bathycoccaceae</taxon>
        <taxon>Ostreococcus</taxon>
    </lineage>
</organism>
<protein>
    <recommendedName>
        <fullName evidence="2">Histone deacetylase domain-containing protein</fullName>
    </recommendedName>
</protein>
<dbReference type="KEGG" id="olu:OSTLU_40492"/>
<dbReference type="AlphaFoldDB" id="A4S8F6"/>
<dbReference type="CDD" id="cd09993">
    <property type="entry name" value="HDAC_classIV"/>
    <property type="match status" value="1"/>
</dbReference>
<dbReference type="GO" id="GO:0040029">
    <property type="term" value="P:epigenetic regulation of gene expression"/>
    <property type="evidence" value="ECO:0007669"/>
    <property type="project" value="TreeGrafter"/>
</dbReference>
<evidence type="ECO:0000256" key="1">
    <source>
        <dbReference type="ARBA" id="ARBA00022801"/>
    </source>
</evidence>
<dbReference type="Pfam" id="PF00850">
    <property type="entry name" value="Hist_deacetyl"/>
    <property type="match status" value="1"/>
</dbReference>
<sequence length="350" mass="38955">MRPAPLFPRGQALAASLHRAVSTAASASPSTRASPPRPLSVFFADWARVDLPDGHRFPMDKYARTREALRRDAALVNKITLLESPKVDIESELLLTHCPEYVQRVLTLTLREDEVRKIGFPMAQQNVERSLASTGGTVACMREVMSGARASAQIAGGTHHAYRDRGEGFCVFNDVAVAINVARREFADSLRDRKILVIDLDVHQGNGTAKIFEGDAQVVTFSMHGEKNYPIKTREKSTHDVELPDDCEDEEYLSLLEQWLPKLFDDYDPAIVFFQAGIDALKEDSFGRLAMSREGLLRRNNAVYSMCIAREVPLVITMGGGYSKPIEPSLDAHVDVFRSAALRFTAPQFF</sequence>
<name>A4S8F6_OSTLU</name>
<evidence type="ECO:0000313" key="3">
    <source>
        <dbReference type="EMBL" id="ABP00055.1"/>
    </source>
</evidence>
<dbReference type="PRINTS" id="PR01270">
    <property type="entry name" value="HDASUPER"/>
</dbReference>
<dbReference type="OMA" id="HHAFAGH"/>
<evidence type="ECO:0000313" key="4">
    <source>
        <dbReference type="Proteomes" id="UP000001568"/>
    </source>
</evidence>
<dbReference type="OrthoDB" id="437693at2759"/>
<dbReference type="eggNOG" id="KOG1344">
    <property type="taxonomic scope" value="Eukaryota"/>
</dbReference>
<feature type="domain" description="Histone deacetylase" evidence="2">
    <location>
        <begin position="55"/>
        <end position="325"/>
    </location>
</feature>
<dbReference type="EMBL" id="CP000595">
    <property type="protein sequence ID" value="ABP00055.1"/>
    <property type="molecule type" value="Genomic_DNA"/>
</dbReference>
<dbReference type="PANTHER" id="PTHR10625">
    <property type="entry name" value="HISTONE DEACETYLASE HDAC1-RELATED"/>
    <property type="match status" value="1"/>
</dbReference>